<dbReference type="EMBL" id="HG806029">
    <property type="protein sequence ID" value="CDW56334.1"/>
    <property type="molecule type" value="Genomic_DNA"/>
</dbReference>
<dbReference type="AlphaFoldDB" id="A0A077Z977"/>
<evidence type="ECO:0000313" key="4">
    <source>
        <dbReference type="Proteomes" id="UP000030665"/>
    </source>
</evidence>
<gene>
    <name evidence="3" type="ORF">TTRE_0000461101</name>
</gene>
<keyword evidence="4" id="KW-1185">Reference proteome</keyword>
<proteinExistence type="predicted"/>
<dbReference type="OrthoDB" id="5919670at2759"/>
<reference evidence="3" key="2">
    <citation type="submission" date="2014-03" db="EMBL/GenBank/DDBJ databases">
        <title>The whipworm genome and dual-species transcriptomics of an intimate host-pathogen interaction.</title>
        <authorList>
            <person name="Foth B.J."/>
            <person name="Tsai I.J."/>
            <person name="Reid A.J."/>
            <person name="Bancroft A.J."/>
            <person name="Nichol S."/>
            <person name="Tracey A."/>
            <person name="Holroyd N."/>
            <person name="Cotton J.A."/>
            <person name="Stanley E.J."/>
            <person name="Zarowiecki M."/>
            <person name="Liu J.Z."/>
            <person name="Huckvale T."/>
            <person name="Cooper P.J."/>
            <person name="Grencis R.K."/>
            <person name="Berriman M."/>
        </authorList>
    </citation>
    <scope>NUCLEOTIDE SEQUENCE [LARGE SCALE GENOMIC DNA]</scope>
</reference>
<feature type="region of interest" description="Disordered" evidence="1">
    <location>
        <begin position="1"/>
        <end position="30"/>
    </location>
</feature>
<name>A0A077Z977_TRITR</name>
<feature type="domain" description="RAMA" evidence="2">
    <location>
        <begin position="186"/>
        <end position="264"/>
    </location>
</feature>
<organism evidence="3 4">
    <name type="scientific">Trichuris trichiura</name>
    <name type="common">Whipworm</name>
    <name type="synonym">Trichocephalus trichiurus</name>
    <dbReference type="NCBI Taxonomy" id="36087"/>
    <lineage>
        <taxon>Eukaryota</taxon>
        <taxon>Metazoa</taxon>
        <taxon>Ecdysozoa</taxon>
        <taxon>Nematoda</taxon>
        <taxon>Enoplea</taxon>
        <taxon>Dorylaimia</taxon>
        <taxon>Trichinellida</taxon>
        <taxon>Trichuridae</taxon>
        <taxon>Trichuris</taxon>
    </lineage>
</organism>
<protein>
    <recommendedName>
        <fullName evidence="2">RAMA domain-containing protein</fullName>
    </recommendedName>
</protein>
<evidence type="ECO:0000313" key="3">
    <source>
        <dbReference type="EMBL" id="CDW56334.1"/>
    </source>
</evidence>
<dbReference type="Pfam" id="PF18755">
    <property type="entry name" value="RAMA"/>
    <property type="match status" value="1"/>
</dbReference>
<dbReference type="InterPro" id="IPR040843">
    <property type="entry name" value="RAMA"/>
</dbReference>
<evidence type="ECO:0000256" key="1">
    <source>
        <dbReference type="SAM" id="MobiDB-lite"/>
    </source>
</evidence>
<accession>A0A077Z977</accession>
<sequence length="320" mass="36209">MPRVERLRSNPFEIHLPREENSRNDSNSYQPFQFSPVYSPSLSPVRMPSIWDIDDRRISDTKDNQSDSASDWNSRAASFFHSYSRQNSFCSIPSQNNESGYCSSLDLSLPRESASLASIVHDSCAIVNSDPTEEMECENISQESLISCTQPGNIPECTVRQDSVKDDPVSSVHIEYEEEDNGKPTYHRSNKRCRQPLTQVKVKQMIKEGIIEPGVNTLVYEDFEGKLHYGSFLPSGSIQANMKKGPTFRCISAWIRRCESKNGFTKSIPFSETLRVRYRGVSFGSIMKVVHSDMPTKPAVRQLIKNANKSGEFSHGNYGR</sequence>
<reference evidence="3" key="1">
    <citation type="submission" date="2014-01" db="EMBL/GenBank/DDBJ databases">
        <authorList>
            <person name="Aslett M."/>
        </authorList>
    </citation>
    <scope>NUCLEOTIDE SEQUENCE</scope>
</reference>
<evidence type="ECO:0000259" key="2">
    <source>
        <dbReference type="Pfam" id="PF18755"/>
    </source>
</evidence>
<dbReference type="Proteomes" id="UP000030665">
    <property type="component" value="Unassembled WGS sequence"/>
</dbReference>